<reference evidence="2 3" key="1">
    <citation type="submission" date="2017-06" db="EMBL/GenBank/DDBJ databases">
        <title>Novel microbial phyla capable of carbon fixation and sulfur reduction in deep-sea sediments.</title>
        <authorList>
            <person name="Huang J."/>
            <person name="Baker B."/>
            <person name="Wang Y."/>
        </authorList>
    </citation>
    <scope>NUCLEOTIDE SEQUENCE [LARGE SCALE GENOMIC DNA]</scope>
    <source>
        <strain evidence="2">B3_LCP</strain>
    </source>
</reference>
<proteinExistence type="predicted"/>
<dbReference type="InterPro" id="IPR029033">
    <property type="entry name" value="His_PPase_superfam"/>
</dbReference>
<dbReference type="CDD" id="cd07067">
    <property type="entry name" value="HP_PGM_like"/>
    <property type="match status" value="1"/>
</dbReference>
<dbReference type="InterPro" id="IPR004449">
    <property type="entry name" value="SixA"/>
</dbReference>
<accession>A0A532V4J3</accession>
<protein>
    <submittedName>
        <fullName evidence="2">Phosphohistidine phosphatase SixA</fullName>
    </submittedName>
</protein>
<organism evidence="2 3">
    <name type="scientific">candidate division LCP-89 bacterium B3_LCP</name>
    <dbReference type="NCBI Taxonomy" id="2012998"/>
    <lineage>
        <taxon>Bacteria</taxon>
        <taxon>Pseudomonadati</taxon>
        <taxon>Bacteria division LCP-89</taxon>
    </lineage>
</organism>
<dbReference type="AlphaFoldDB" id="A0A532V4J3"/>
<dbReference type="InterPro" id="IPR013078">
    <property type="entry name" value="His_Pase_superF_clade-1"/>
</dbReference>
<dbReference type="GO" id="GO:0005737">
    <property type="term" value="C:cytoplasm"/>
    <property type="evidence" value="ECO:0007669"/>
    <property type="project" value="InterPro"/>
</dbReference>
<dbReference type="Gene3D" id="3.40.50.1240">
    <property type="entry name" value="Phosphoglycerate mutase-like"/>
    <property type="match status" value="1"/>
</dbReference>
<evidence type="ECO:0000313" key="2">
    <source>
        <dbReference type="EMBL" id="TKJ42121.1"/>
    </source>
</evidence>
<dbReference type="SUPFAM" id="SSF53254">
    <property type="entry name" value="Phosphoglycerate mutase-like"/>
    <property type="match status" value="1"/>
</dbReference>
<gene>
    <name evidence="2" type="primary">sixA</name>
    <name evidence="2" type="ORF">CEE37_00145</name>
</gene>
<name>A0A532V4J3_UNCL8</name>
<dbReference type="Proteomes" id="UP000319619">
    <property type="component" value="Unassembled WGS sequence"/>
</dbReference>
<sequence length="155" mass="16902">MLLYLVQHGKSKPKEEDPDRSLTDEGEADVRKVASYVASKGACGTVHRILHSDKTRARQTAEILGEYLQLQGGVEAAEGLAPMDDPDIWAAKIEELTDDMMLAGHLPHLSRLASLLISGDAAQKVIDFRNGGIVCLKRDEEGAWSVVWIVAPEVV</sequence>
<dbReference type="NCBIfam" id="TIGR00249">
    <property type="entry name" value="sixA"/>
    <property type="match status" value="1"/>
</dbReference>
<dbReference type="Pfam" id="PF00300">
    <property type="entry name" value="His_Phos_1"/>
    <property type="match status" value="1"/>
</dbReference>
<feature type="region of interest" description="Disordered" evidence="1">
    <location>
        <begin position="7"/>
        <end position="26"/>
    </location>
</feature>
<evidence type="ECO:0000256" key="1">
    <source>
        <dbReference type="SAM" id="MobiDB-lite"/>
    </source>
</evidence>
<dbReference type="GO" id="GO:0101006">
    <property type="term" value="F:protein histidine phosphatase activity"/>
    <property type="evidence" value="ECO:0007669"/>
    <property type="project" value="InterPro"/>
</dbReference>
<feature type="compositionally biased region" description="Basic and acidic residues" evidence="1">
    <location>
        <begin position="12"/>
        <end position="26"/>
    </location>
</feature>
<evidence type="ECO:0000313" key="3">
    <source>
        <dbReference type="Proteomes" id="UP000319619"/>
    </source>
</evidence>
<dbReference type="EMBL" id="NJBN01000001">
    <property type="protein sequence ID" value="TKJ42121.1"/>
    <property type="molecule type" value="Genomic_DNA"/>
</dbReference>
<comment type="caution">
    <text evidence="2">The sequence shown here is derived from an EMBL/GenBank/DDBJ whole genome shotgun (WGS) entry which is preliminary data.</text>
</comment>